<dbReference type="OrthoDB" id="9884928at2"/>
<dbReference type="EMBL" id="CP017832">
    <property type="protein sequence ID" value="AOZ97927.1"/>
    <property type="molecule type" value="Genomic_DNA"/>
</dbReference>
<protein>
    <submittedName>
        <fullName evidence="1">Uncharacterized protein</fullName>
    </submittedName>
</protein>
<keyword evidence="2" id="KW-1185">Reference proteome</keyword>
<evidence type="ECO:0000313" key="2">
    <source>
        <dbReference type="Proteomes" id="UP000179284"/>
    </source>
</evidence>
<keyword evidence="1" id="KW-0614">Plasmid</keyword>
<evidence type="ECO:0000313" key="1">
    <source>
        <dbReference type="EMBL" id="AOZ97927.1"/>
    </source>
</evidence>
<name>A0A1D9P5T1_9FIRM</name>
<dbReference type="KEGG" id="bhu:bhn_II128"/>
<dbReference type="Proteomes" id="UP000179284">
    <property type="component" value="Plasmid pNP144"/>
</dbReference>
<accession>A0A1D9P5T1</accession>
<gene>
    <name evidence="1" type="ORF">bhn_II128</name>
</gene>
<sequence>MYGNNNGAKVFSIPVERIVSENIEVRANSLKEAVEFINKHSDEIPTSNDAAYIDGTWKISADEDNDLDTNKICERLACYGYNEREATEYDKVDSNIGGVA</sequence>
<dbReference type="RefSeq" id="WP_071177687.1">
    <property type="nucleotide sequence ID" value="NZ_CP017832.1"/>
</dbReference>
<dbReference type="AlphaFoldDB" id="A0A1D9P5T1"/>
<organism evidence="1 2">
    <name type="scientific">Butyrivibrio hungatei</name>
    <dbReference type="NCBI Taxonomy" id="185008"/>
    <lineage>
        <taxon>Bacteria</taxon>
        <taxon>Bacillati</taxon>
        <taxon>Bacillota</taxon>
        <taxon>Clostridia</taxon>
        <taxon>Lachnospirales</taxon>
        <taxon>Lachnospiraceae</taxon>
        <taxon>Butyrivibrio</taxon>
    </lineage>
</organism>
<geneLocation type="plasmid" evidence="2">
    <name>pnp144</name>
</geneLocation>
<reference evidence="2" key="1">
    <citation type="submission" date="2016-10" db="EMBL/GenBank/DDBJ databases">
        <title>The complete genome sequence of the rumen bacterium Butyrivibrio hungatei MB2003.</title>
        <authorList>
            <person name="Palevich N."/>
            <person name="Kelly W.J."/>
            <person name="Leahy S.C."/>
            <person name="Altermann E."/>
            <person name="Rakonjac J."/>
            <person name="Attwood G.T."/>
        </authorList>
    </citation>
    <scope>NUCLEOTIDE SEQUENCE [LARGE SCALE GENOMIC DNA]</scope>
    <source>
        <strain evidence="2">MB2003</strain>
        <plasmid evidence="2">Plasmid pnp144</plasmid>
    </source>
</reference>
<proteinExistence type="predicted"/>